<dbReference type="EMBL" id="JAGHQM010001810">
    <property type="protein sequence ID" value="KAH0551731.1"/>
    <property type="molecule type" value="Genomic_DNA"/>
</dbReference>
<gene>
    <name evidence="1" type="ORF">GP486_007053</name>
</gene>
<accession>A0A9P8I728</accession>
<sequence length="167" mass="17829">DFPPGRDVRSESSNVLVVDAEPPANEIGVGEIHGLHPTRQVSVGSLLLTASLELIGVTAKRSTDVSTRYPERRENEGHRQSITVVSPVVAEKGALAALPPGGADHAEFRFASADKIIALERKGKQSSGLGHTTVVTPLPTLLFGYLDKSLALLIFRTVFRDMPLAIA</sequence>
<protein>
    <submittedName>
        <fullName evidence="1">Uncharacterized protein</fullName>
    </submittedName>
</protein>
<evidence type="ECO:0000313" key="1">
    <source>
        <dbReference type="EMBL" id="KAH0551731.1"/>
    </source>
</evidence>
<evidence type="ECO:0000313" key="2">
    <source>
        <dbReference type="Proteomes" id="UP000750711"/>
    </source>
</evidence>
<dbReference type="Proteomes" id="UP000750711">
    <property type="component" value="Unassembled WGS sequence"/>
</dbReference>
<keyword evidence="2" id="KW-1185">Reference proteome</keyword>
<reference evidence="1" key="1">
    <citation type="submission" date="2021-03" db="EMBL/GenBank/DDBJ databases">
        <title>Comparative genomics and phylogenomic investigation of the class Geoglossomycetes provide insights into ecological specialization and systematics.</title>
        <authorList>
            <person name="Melie T."/>
            <person name="Pirro S."/>
            <person name="Miller A.N."/>
            <person name="Quandt A."/>
        </authorList>
    </citation>
    <scope>NUCLEOTIDE SEQUENCE</scope>
    <source>
        <strain evidence="1">CAQ_001_2017</strain>
    </source>
</reference>
<dbReference type="AlphaFoldDB" id="A0A9P8I728"/>
<name>A0A9P8I728_9PEZI</name>
<organism evidence="1 2">
    <name type="scientific">Trichoglossum hirsutum</name>
    <dbReference type="NCBI Taxonomy" id="265104"/>
    <lineage>
        <taxon>Eukaryota</taxon>
        <taxon>Fungi</taxon>
        <taxon>Dikarya</taxon>
        <taxon>Ascomycota</taxon>
        <taxon>Pezizomycotina</taxon>
        <taxon>Geoglossomycetes</taxon>
        <taxon>Geoglossales</taxon>
        <taxon>Geoglossaceae</taxon>
        <taxon>Trichoglossum</taxon>
    </lineage>
</organism>
<proteinExistence type="predicted"/>
<feature type="non-terminal residue" evidence="1">
    <location>
        <position position="167"/>
    </location>
</feature>
<comment type="caution">
    <text evidence="1">The sequence shown here is derived from an EMBL/GenBank/DDBJ whole genome shotgun (WGS) entry which is preliminary data.</text>
</comment>